<protein>
    <submittedName>
        <fullName evidence="8">RND efflux transporter</fullName>
    </submittedName>
</protein>
<feature type="transmembrane region" description="Helical" evidence="6">
    <location>
        <begin position="418"/>
        <end position="437"/>
    </location>
</feature>
<organism evidence="8 9">
    <name type="scientific">Maridesulfovibrio salexigens (strain ATCC 14822 / DSM 2638 / NCIMB 8403 / VKM B-1763)</name>
    <name type="common">Desulfovibrio salexigens</name>
    <dbReference type="NCBI Taxonomy" id="526222"/>
    <lineage>
        <taxon>Bacteria</taxon>
        <taxon>Pseudomonadati</taxon>
        <taxon>Thermodesulfobacteriota</taxon>
        <taxon>Desulfovibrionia</taxon>
        <taxon>Desulfovibrionales</taxon>
        <taxon>Desulfovibrionaceae</taxon>
        <taxon>Maridesulfovibrio</taxon>
    </lineage>
</organism>
<dbReference type="Proteomes" id="UP000002601">
    <property type="component" value="Chromosome"/>
</dbReference>
<keyword evidence="4 6" id="KW-1133">Transmembrane helix</keyword>
<proteinExistence type="predicted"/>
<dbReference type="eggNOG" id="COG1033">
    <property type="taxonomic scope" value="Bacteria"/>
</dbReference>
<evidence type="ECO:0000256" key="4">
    <source>
        <dbReference type="ARBA" id="ARBA00022989"/>
    </source>
</evidence>
<comment type="subcellular location">
    <subcellularLocation>
        <location evidence="1">Cell membrane</location>
        <topology evidence="1">Multi-pass membrane protein</topology>
    </subcellularLocation>
</comment>
<keyword evidence="5 6" id="KW-0472">Membrane</keyword>
<evidence type="ECO:0000313" key="9">
    <source>
        <dbReference type="Proteomes" id="UP000002601"/>
    </source>
</evidence>
<accession>C6BX40</accession>
<feature type="transmembrane region" description="Helical" evidence="6">
    <location>
        <begin position="847"/>
        <end position="871"/>
    </location>
</feature>
<dbReference type="PROSITE" id="PS50156">
    <property type="entry name" value="SSD"/>
    <property type="match status" value="1"/>
</dbReference>
<dbReference type="GO" id="GO:0005886">
    <property type="term" value="C:plasma membrane"/>
    <property type="evidence" value="ECO:0007669"/>
    <property type="project" value="UniProtKB-SubCell"/>
</dbReference>
<dbReference type="AlphaFoldDB" id="C6BX40"/>
<dbReference type="EMBL" id="CP001649">
    <property type="protein sequence ID" value="ACS78520.1"/>
    <property type="molecule type" value="Genomic_DNA"/>
</dbReference>
<feature type="transmembrane region" description="Helical" evidence="6">
    <location>
        <begin position="324"/>
        <end position="348"/>
    </location>
</feature>
<dbReference type="InterPro" id="IPR004869">
    <property type="entry name" value="MMPL_dom"/>
</dbReference>
<feature type="transmembrane region" description="Helical" evidence="6">
    <location>
        <begin position="740"/>
        <end position="760"/>
    </location>
</feature>
<dbReference type="HOGENOM" id="CLU_008861_3_0_7"/>
<reference evidence="8 9" key="1">
    <citation type="submission" date="2009-06" db="EMBL/GenBank/DDBJ databases">
        <title>Complete sequence of Desulfovibrio salexigens DSM 2638.</title>
        <authorList>
            <consortium name="US DOE Joint Genome Institute"/>
            <person name="Lucas S."/>
            <person name="Copeland A."/>
            <person name="Lapidus A."/>
            <person name="Glavina del Rio T."/>
            <person name="Tice H."/>
            <person name="Bruce D."/>
            <person name="Goodwin L."/>
            <person name="Pitluck S."/>
            <person name="Munk A.C."/>
            <person name="Brettin T."/>
            <person name="Detter J.C."/>
            <person name="Han C."/>
            <person name="Tapia R."/>
            <person name="Larimer F."/>
            <person name="Land M."/>
            <person name="Hauser L."/>
            <person name="Kyrpides N."/>
            <person name="Anderson I."/>
            <person name="Wall J.D."/>
            <person name="Arkin A.P."/>
            <person name="Dehal P."/>
            <person name="Chivian D."/>
            <person name="Giles B."/>
            <person name="Hazen T.C."/>
        </authorList>
    </citation>
    <scope>NUCLEOTIDE SEQUENCE [LARGE SCALE GENOMIC DNA]</scope>
    <source>
        <strain evidence="9">ATCC 14822 / DSM 2638 / NCIMB 8403 / VKM B-1763</strain>
    </source>
</reference>
<gene>
    <name evidence="8" type="ordered locus">Desal_0453</name>
</gene>
<evidence type="ECO:0000256" key="6">
    <source>
        <dbReference type="SAM" id="Phobius"/>
    </source>
</evidence>
<evidence type="ECO:0000256" key="2">
    <source>
        <dbReference type="ARBA" id="ARBA00022475"/>
    </source>
</evidence>
<sequence>MNKLKQMLISFATRRSWMTIVLLLVLAVFCGSFFPKVVIDTDPEHMLPADEPSRVFHNEAKKKFSLSEIVVLGVINEKNPHGVFNPDTLSRIYELAEFSRTLRWENPDDPAKKDGVIEVDMIAPSMVEHITQEGPGTISFDWLMPHPPSNQAQADAVREKIFSNPMLTGQLASEDGKAMCILLPLTDKYQSYRVYTALQEKIKELGGDDEFHITGLPVAQDAIGIEMFTEMSLASPLAMGTIFLLLYFFFRKLSLTFLPMIIATLSVVMTMGTMIGCGFEVHIMSSMIPVFLMSIAVVDSIHILSEFFDLYTPEKGRKETIVEVLNILFMPMLYTSLTSAAGFISLALTPIPPVQIFGVFVGLGIMVAWLLTIMFVPAYIMVLPARIFRNFGFTKHNSGKTTLLSRLLEKTGGISYRYAKPLLGLFLILLVVSAWGISKIQINDNPVKWFAPSHPIRLADTALNKHFAGTYPAYLILESEDLEVHFSNSDKRKIAERFVSFSRGLSSEFPNAEQKAVNFMAVLMDMSDRAADGLFLDQATKLAAGMAEQAKGDDFYLYEEFGSFFSLEKELQKPFKSPEMLSYLAGLQQEIFKAGLVGKSIAPADLVSKIHQELTDGKEASYRVPEKMQTVGECYMQFQQSHRPHDLWHYVTPDYNGACVVFMLSSGDNMVMEAVETFVADYFQRNPPPSDISHNWAGLTYINVAWQSQMVEGMLRSFLGSFAIVLLMAVFLFRSLKWGVLCMVPLTITIAFIYGFIGIIGKDYDMPVAVLGVLTLGMSVDFAIHFVERSRKIYAKTGSWKETLPRMYGAPARAISRNVLVIAIGFLPMLISALIPYRTTSLLLSSIMLTSGILTLVAMPAIITVASKWFFAGAKLQIPARSSSDATVTVKVNQ</sequence>
<feature type="transmembrane region" description="Helical" evidence="6">
    <location>
        <begin position="713"/>
        <end position="733"/>
    </location>
</feature>
<feature type="transmembrane region" description="Helical" evidence="6">
    <location>
        <begin position="233"/>
        <end position="250"/>
    </location>
</feature>
<dbReference type="RefSeq" id="WP_015850339.1">
    <property type="nucleotide sequence ID" value="NC_012881.1"/>
</dbReference>
<dbReference type="InterPro" id="IPR000731">
    <property type="entry name" value="SSD"/>
</dbReference>
<dbReference type="STRING" id="526222.Desal_0453"/>
<evidence type="ECO:0000256" key="5">
    <source>
        <dbReference type="ARBA" id="ARBA00023136"/>
    </source>
</evidence>
<evidence type="ECO:0000259" key="7">
    <source>
        <dbReference type="PROSITE" id="PS50156"/>
    </source>
</evidence>
<feature type="transmembrane region" description="Helical" evidence="6">
    <location>
        <begin position="354"/>
        <end position="380"/>
    </location>
</feature>
<feature type="transmembrane region" description="Helical" evidence="6">
    <location>
        <begin position="281"/>
        <end position="304"/>
    </location>
</feature>
<feature type="transmembrane region" description="Helical" evidence="6">
    <location>
        <begin position="766"/>
        <end position="787"/>
    </location>
</feature>
<feature type="transmembrane region" description="Helical" evidence="6">
    <location>
        <begin position="257"/>
        <end position="275"/>
    </location>
</feature>
<dbReference type="Pfam" id="PF03176">
    <property type="entry name" value="MMPL"/>
    <property type="match status" value="2"/>
</dbReference>
<dbReference type="SUPFAM" id="SSF82866">
    <property type="entry name" value="Multidrug efflux transporter AcrB transmembrane domain"/>
    <property type="match status" value="2"/>
</dbReference>
<feature type="transmembrane region" description="Helical" evidence="6">
    <location>
        <begin position="815"/>
        <end position="835"/>
    </location>
</feature>
<evidence type="ECO:0000256" key="3">
    <source>
        <dbReference type="ARBA" id="ARBA00022692"/>
    </source>
</evidence>
<dbReference type="InterPro" id="IPR050545">
    <property type="entry name" value="Mycobact_MmpL"/>
</dbReference>
<dbReference type="PANTHER" id="PTHR33406:SF13">
    <property type="entry name" value="MEMBRANE PROTEIN YDFJ"/>
    <property type="match status" value="1"/>
</dbReference>
<dbReference type="PANTHER" id="PTHR33406">
    <property type="entry name" value="MEMBRANE PROTEIN MJ1562-RELATED"/>
    <property type="match status" value="1"/>
</dbReference>
<dbReference type="KEGG" id="dsa:Desal_0453"/>
<keyword evidence="3 6" id="KW-0812">Transmembrane</keyword>
<keyword evidence="2" id="KW-1003">Cell membrane</keyword>
<evidence type="ECO:0000313" key="8">
    <source>
        <dbReference type="EMBL" id="ACS78520.1"/>
    </source>
</evidence>
<name>C6BX40_MARSD</name>
<dbReference type="Gene3D" id="1.20.1640.10">
    <property type="entry name" value="Multidrug efflux transporter AcrB transmembrane domain"/>
    <property type="match status" value="2"/>
</dbReference>
<feature type="domain" description="SSD" evidence="7">
    <location>
        <begin position="252"/>
        <end position="382"/>
    </location>
</feature>
<evidence type="ECO:0000256" key="1">
    <source>
        <dbReference type="ARBA" id="ARBA00004651"/>
    </source>
</evidence>
<dbReference type="OrthoDB" id="9803781at2"/>
<keyword evidence="9" id="KW-1185">Reference proteome</keyword>